<name>A0A921YLR4_MANSE</name>
<dbReference type="PROSITE" id="PS00122">
    <property type="entry name" value="CARBOXYLESTERASE_B_1"/>
    <property type="match status" value="1"/>
</dbReference>
<evidence type="ECO:0000259" key="7">
    <source>
        <dbReference type="Pfam" id="PF00135"/>
    </source>
</evidence>
<keyword evidence="5" id="KW-0325">Glycoprotein</keyword>
<dbReference type="PANTHER" id="PTHR43142">
    <property type="entry name" value="CARBOXYLIC ESTER HYDROLASE"/>
    <property type="match status" value="1"/>
</dbReference>
<proteinExistence type="inferred from homology"/>
<dbReference type="GO" id="GO:0052689">
    <property type="term" value="F:carboxylic ester hydrolase activity"/>
    <property type="evidence" value="ECO:0007669"/>
    <property type="project" value="UniProtKB-KW"/>
</dbReference>
<keyword evidence="3 6" id="KW-0378">Hydrolase</keyword>
<evidence type="ECO:0000256" key="6">
    <source>
        <dbReference type="RuleBase" id="RU361235"/>
    </source>
</evidence>
<gene>
    <name evidence="8" type="ORF">O3G_MSEX001818</name>
</gene>
<accession>A0A921YLR4</accession>
<protein>
    <recommendedName>
        <fullName evidence="6">Carboxylic ester hydrolase</fullName>
        <ecNumber evidence="6">3.1.1.-</ecNumber>
    </recommendedName>
</protein>
<dbReference type="InterPro" id="IPR019826">
    <property type="entry name" value="Carboxylesterase_B_AS"/>
</dbReference>
<dbReference type="EMBL" id="JH668286">
    <property type="protein sequence ID" value="KAG6441535.1"/>
    <property type="molecule type" value="Genomic_DNA"/>
</dbReference>
<evidence type="ECO:0000313" key="8">
    <source>
        <dbReference type="EMBL" id="KAG6441535.1"/>
    </source>
</evidence>
<feature type="domain" description="Carboxylesterase type B" evidence="7">
    <location>
        <begin position="9"/>
        <end position="529"/>
    </location>
</feature>
<dbReference type="EC" id="3.1.1.-" evidence="6"/>
<keyword evidence="4" id="KW-1015">Disulfide bond</keyword>
<dbReference type="Proteomes" id="UP000791440">
    <property type="component" value="Unassembled WGS sequence"/>
</dbReference>
<evidence type="ECO:0000313" key="9">
    <source>
        <dbReference type="Proteomes" id="UP000791440"/>
    </source>
</evidence>
<evidence type="ECO:0000256" key="5">
    <source>
        <dbReference type="ARBA" id="ARBA00023180"/>
    </source>
</evidence>
<evidence type="ECO:0000256" key="4">
    <source>
        <dbReference type="ARBA" id="ARBA00023157"/>
    </source>
</evidence>
<dbReference type="InterPro" id="IPR002018">
    <property type="entry name" value="CarbesteraseB"/>
</dbReference>
<organism evidence="8 9">
    <name type="scientific">Manduca sexta</name>
    <name type="common">Tobacco hawkmoth</name>
    <name type="synonym">Tobacco hornworm</name>
    <dbReference type="NCBI Taxonomy" id="7130"/>
    <lineage>
        <taxon>Eukaryota</taxon>
        <taxon>Metazoa</taxon>
        <taxon>Ecdysozoa</taxon>
        <taxon>Arthropoda</taxon>
        <taxon>Hexapoda</taxon>
        <taxon>Insecta</taxon>
        <taxon>Pterygota</taxon>
        <taxon>Neoptera</taxon>
        <taxon>Endopterygota</taxon>
        <taxon>Lepidoptera</taxon>
        <taxon>Glossata</taxon>
        <taxon>Ditrysia</taxon>
        <taxon>Bombycoidea</taxon>
        <taxon>Sphingidae</taxon>
        <taxon>Sphinginae</taxon>
        <taxon>Sphingini</taxon>
        <taxon>Manduca</taxon>
    </lineage>
</organism>
<reference evidence="8" key="2">
    <citation type="submission" date="2020-12" db="EMBL/GenBank/DDBJ databases">
        <authorList>
            <person name="Kanost M."/>
        </authorList>
    </citation>
    <scope>NUCLEOTIDE SEQUENCE</scope>
</reference>
<comment type="similarity">
    <text evidence="1 6">Belongs to the type-B carboxylesterase/lipase family.</text>
</comment>
<dbReference type="Pfam" id="PF00135">
    <property type="entry name" value="COesterase"/>
    <property type="match status" value="1"/>
</dbReference>
<keyword evidence="9" id="KW-1185">Reference proteome</keyword>
<reference evidence="8" key="1">
    <citation type="journal article" date="2016" name="Insect Biochem. Mol. Biol.">
        <title>Multifaceted biological insights from a draft genome sequence of the tobacco hornworm moth, Manduca sexta.</title>
        <authorList>
            <person name="Kanost M.R."/>
            <person name="Arrese E.L."/>
            <person name="Cao X."/>
            <person name="Chen Y.R."/>
            <person name="Chellapilla S."/>
            <person name="Goldsmith M.R."/>
            <person name="Grosse-Wilde E."/>
            <person name="Heckel D.G."/>
            <person name="Herndon N."/>
            <person name="Jiang H."/>
            <person name="Papanicolaou A."/>
            <person name="Qu J."/>
            <person name="Soulages J.L."/>
            <person name="Vogel H."/>
            <person name="Walters J."/>
            <person name="Waterhouse R.M."/>
            <person name="Ahn S.J."/>
            <person name="Almeida F.C."/>
            <person name="An C."/>
            <person name="Aqrawi P."/>
            <person name="Bretschneider A."/>
            <person name="Bryant W.B."/>
            <person name="Bucks S."/>
            <person name="Chao H."/>
            <person name="Chevignon G."/>
            <person name="Christen J.M."/>
            <person name="Clarke D.F."/>
            <person name="Dittmer N.T."/>
            <person name="Ferguson L.C.F."/>
            <person name="Garavelou S."/>
            <person name="Gordon K.H.J."/>
            <person name="Gunaratna R.T."/>
            <person name="Han Y."/>
            <person name="Hauser F."/>
            <person name="He Y."/>
            <person name="Heidel-Fischer H."/>
            <person name="Hirsh A."/>
            <person name="Hu Y."/>
            <person name="Jiang H."/>
            <person name="Kalra D."/>
            <person name="Klinner C."/>
            <person name="Konig C."/>
            <person name="Kovar C."/>
            <person name="Kroll A.R."/>
            <person name="Kuwar S.S."/>
            <person name="Lee S.L."/>
            <person name="Lehman R."/>
            <person name="Li K."/>
            <person name="Li Z."/>
            <person name="Liang H."/>
            <person name="Lovelace S."/>
            <person name="Lu Z."/>
            <person name="Mansfield J.H."/>
            <person name="McCulloch K.J."/>
            <person name="Mathew T."/>
            <person name="Morton B."/>
            <person name="Muzny D.M."/>
            <person name="Neunemann D."/>
            <person name="Ongeri F."/>
            <person name="Pauchet Y."/>
            <person name="Pu L.L."/>
            <person name="Pyrousis I."/>
            <person name="Rao X.J."/>
            <person name="Redding A."/>
            <person name="Roesel C."/>
            <person name="Sanchez-Gracia A."/>
            <person name="Schaack S."/>
            <person name="Shukla A."/>
            <person name="Tetreau G."/>
            <person name="Wang Y."/>
            <person name="Xiong G.H."/>
            <person name="Traut W."/>
            <person name="Walsh T.K."/>
            <person name="Worley K.C."/>
            <person name="Wu D."/>
            <person name="Wu W."/>
            <person name="Wu Y.Q."/>
            <person name="Zhang X."/>
            <person name="Zou Z."/>
            <person name="Zucker H."/>
            <person name="Briscoe A.D."/>
            <person name="Burmester T."/>
            <person name="Clem R.J."/>
            <person name="Feyereisen R."/>
            <person name="Grimmelikhuijzen C.J.P."/>
            <person name="Hamodrakas S.J."/>
            <person name="Hansson B.S."/>
            <person name="Huguet E."/>
            <person name="Jermiin L.S."/>
            <person name="Lan Q."/>
            <person name="Lehman H.K."/>
            <person name="Lorenzen M."/>
            <person name="Merzendorfer H."/>
            <person name="Michalopoulos I."/>
            <person name="Morton D.B."/>
            <person name="Muthukrishnan S."/>
            <person name="Oakeshott J.G."/>
            <person name="Palmer W."/>
            <person name="Park Y."/>
            <person name="Passarelli A.L."/>
            <person name="Rozas J."/>
            <person name="Schwartz L.M."/>
            <person name="Smith W."/>
            <person name="Southgate A."/>
            <person name="Vilcinskas A."/>
            <person name="Vogt R."/>
            <person name="Wang P."/>
            <person name="Werren J."/>
            <person name="Yu X.Q."/>
            <person name="Zhou J.J."/>
            <person name="Brown S.J."/>
            <person name="Scherer S.E."/>
            <person name="Richards S."/>
            <person name="Blissard G.W."/>
        </authorList>
    </citation>
    <scope>NUCLEOTIDE SEQUENCE</scope>
</reference>
<dbReference type="AlphaFoldDB" id="A0A921YLR4"/>
<comment type="caution">
    <text evidence="8">The sequence shown here is derived from an EMBL/GenBank/DDBJ whole genome shotgun (WGS) entry which is preliminary data.</text>
</comment>
<sequence length="557" mass="63476">MSQPKDLSRITTEDGVVVGYIERRDEKTYHKFRRIPYAKPPLGNLRFLPPLPITPWTEELDCTKEPLTAVTWDFNQKIVGSEDCLFVDISTPNTQPDKPMAVMFWIGSYAFFYNMDFLFDPSHINNQDIVLVRCSFRLGVFGFLSTNDMTAPGNCGLKDIVLALKWVKKNIHHFGGDPNNITIFGNSSGGAAVHYLMLSPMAAGLFHKAIIQSASALNNWAIEKNPTQPVMDLARILGINTTCKVELLDKLRTTSVNDIMKACAKLDAELSKNKELIDSVFKPCIEVEYEGQSAFITKSPALLMKTGNFTKVPLIIGSNNIEGAVIQFIIEDYYDFEKYNKNVHLLVPKSLGADPHTTKNIGQQLLRFYLGGEEQLREDTRTQYLQLISDYYFLYYVNKTVALLSKHSNDCPIYYYVVNYAGEWAVPKDLHLFNTPGHCAEIPFVFGILSNNDGETLIKGSRDSVTTRNRMVKMWTNFAKYGNPTPNEDDPLLQITWDPVDNSERLNYLSIGSELTKGRNPFYERMKFWDNLYKEHTFLRVQMYFNDMGFSLGKTKQ</sequence>
<evidence type="ECO:0000256" key="1">
    <source>
        <dbReference type="ARBA" id="ARBA00005964"/>
    </source>
</evidence>
<evidence type="ECO:0000256" key="3">
    <source>
        <dbReference type="ARBA" id="ARBA00022801"/>
    </source>
</evidence>
<evidence type="ECO:0000256" key="2">
    <source>
        <dbReference type="ARBA" id="ARBA00022487"/>
    </source>
</evidence>
<keyword evidence="2" id="KW-0719">Serine esterase</keyword>
<dbReference type="PANTHER" id="PTHR43142:SF1">
    <property type="entry name" value="CARBOXYLIC ESTER HYDROLASE"/>
    <property type="match status" value="1"/>
</dbReference>